<dbReference type="Pfam" id="PF00239">
    <property type="entry name" value="Resolvase"/>
    <property type="match status" value="1"/>
</dbReference>
<dbReference type="InterPro" id="IPR036162">
    <property type="entry name" value="Resolvase-like_N_sf"/>
</dbReference>
<sequence length="190" mass="21380">MARIGYARVSTTGQNLDMQIAALEKSNCDRIFVEKVSGVKERPELQAALKYMRAGDTLVVYKFDRIGRSLKDLVNIFADLQKRDITLISLKDNIDATTNSGKFMMNVFAALAEFERSIIIERCQSGRAEAKRKGKKFGRPKGIPKDKIVACSSLYKSGLTVAAIQQQLGIKSKSTVYRLLRLNEIEPFRR</sequence>
<dbReference type="Proteomes" id="UP001200470">
    <property type="component" value="Unassembled WGS sequence"/>
</dbReference>
<dbReference type="CDD" id="cd03768">
    <property type="entry name" value="SR_ResInv"/>
    <property type="match status" value="1"/>
</dbReference>
<keyword evidence="7" id="KW-1185">Reference proteome</keyword>
<dbReference type="InterPro" id="IPR006118">
    <property type="entry name" value="Recombinase_CS"/>
</dbReference>
<protein>
    <submittedName>
        <fullName evidence="6">Recombinase family protein</fullName>
    </submittedName>
</protein>
<evidence type="ECO:0000256" key="2">
    <source>
        <dbReference type="ARBA" id="ARBA00023125"/>
    </source>
</evidence>
<evidence type="ECO:0000259" key="5">
    <source>
        <dbReference type="PROSITE" id="PS51736"/>
    </source>
</evidence>
<dbReference type="EMBL" id="JADYTN010000028">
    <property type="protein sequence ID" value="MCF2564588.1"/>
    <property type="molecule type" value="Genomic_DNA"/>
</dbReference>
<reference evidence="6 7" key="1">
    <citation type="submission" date="2020-12" db="EMBL/GenBank/DDBJ databases">
        <title>Whole genome sequences of gut porcine anaerobes.</title>
        <authorList>
            <person name="Kubasova T."/>
            <person name="Jahodarova E."/>
            <person name="Rychlik I."/>
        </authorList>
    </citation>
    <scope>NUCLEOTIDE SEQUENCE [LARGE SCALE GENOMIC DNA]</scope>
    <source>
        <strain evidence="6 7">An925</strain>
    </source>
</reference>
<dbReference type="SUPFAM" id="SSF53041">
    <property type="entry name" value="Resolvase-like"/>
    <property type="match status" value="1"/>
</dbReference>
<organism evidence="6 7">
    <name type="scientific">Xylanibacter brevis</name>
    <dbReference type="NCBI Taxonomy" id="83231"/>
    <lineage>
        <taxon>Bacteria</taxon>
        <taxon>Pseudomonadati</taxon>
        <taxon>Bacteroidota</taxon>
        <taxon>Bacteroidia</taxon>
        <taxon>Bacteroidales</taxon>
        <taxon>Prevotellaceae</taxon>
        <taxon>Xylanibacter</taxon>
    </lineage>
</organism>
<dbReference type="InterPro" id="IPR050639">
    <property type="entry name" value="SSR_resolvase"/>
</dbReference>
<keyword evidence="1" id="KW-0229">DNA integration</keyword>
<feature type="domain" description="Resolvase/invertase-type recombinase catalytic" evidence="5">
    <location>
        <begin position="2"/>
        <end position="134"/>
    </location>
</feature>
<gene>
    <name evidence="6" type="ORF">I6E12_10780</name>
</gene>
<comment type="caution">
    <text evidence="6">The sequence shown here is derived from an EMBL/GenBank/DDBJ whole genome shotgun (WGS) entry which is preliminary data.</text>
</comment>
<dbReference type="RefSeq" id="WP_301638534.1">
    <property type="nucleotide sequence ID" value="NZ_JADYTN010000028.1"/>
</dbReference>
<keyword evidence="3" id="KW-0233">DNA recombination</keyword>
<dbReference type="PROSITE" id="PS51736">
    <property type="entry name" value="RECOMBINASES_3"/>
    <property type="match status" value="1"/>
</dbReference>
<keyword evidence="2" id="KW-0238">DNA-binding</keyword>
<name>A0ABS9CJW1_9BACT</name>
<evidence type="ECO:0000256" key="4">
    <source>
        <dbReference type="PROSITE-ProRule" id="PRU10137"/>
    </source>
</evidence>
<evidence type="ECO:0000313" key="6">
    <source>
        <dbReference type="EMBL" id="MCF2564588.1"/>
    </source>
</evidence>
<dbReference type="PANTHER" id="PTHR30461">
    <property type="entry name" value="DNA-INVERTASE FROM LAMBDOID PROPHAGE"/>
    <property type="match status" value="1"/>
</dbReference>
<evidence type="ECO:0000256" key="3">
    <source>
        <dbReference type="ARBA" id="ARBA00023172"/>
    </source>
</evidence>
<dbReference type="Gene3D" id="3.40.50.1390">
    <property type="entry name" value="Resolvase, N-terminal catalytic domain"/>
    <property type="match status" value="1"/>
</dbReference>
<evidence type="ECO:0000256" key="1">
    <source>
        <dbReference type="ARBA" id="ARBA00022908"/>
    </source>
</evidence>
<evidence type="ECO:0000313" key="7">
    <source>
        <dbReference type="Proteomes" id="UP001200470"/>
    </source>
</evidence>
<dbReference type="Gene3D" id="1.10.10.60">
    <property type="entry name" value="Homeodomain-like"/>
    <property type="match status" value="1"/>
</dbReference>
<dbReference type="InterPro" id="IPR006119">
    <property type="entry name" value="Resolv_N"/>
</dbReference>
<dbReference type="SMART" id="SM00857">
    <property type="entry name" value="Resolvase"/>
    <property type="match status" value="1"/>
</dbReference>
<accession>A0ABS9CJW1</accession>
<dbReference type="PROSITE" id="PS00397">
    <property type="entry name" value="RECOMBINASES_1"/>
    <property type="match status" value="1"/>
</dbReference>
<feature type="active site" description="O-(5'-phospho-DNA)-serine intermediate" evidence="4">
    <location>
        <position position="10"/>
    </location>
</feature>
<dbReference type="PANTHER" id="PTHR30461:SF2">
    <property type="entry name" value="SERINE RECOMBINASE PINE-RELATED"/>
    <property type="match status" value="1"/>
</dbReference>
<proteinExistence type="predicted"/>